<dbReference type="EMBL" id="CM056819">
    <property type="protein sequence ID" value="KAJ8624834.1"/>
    <property type="molecule type" value="Genomic_DNA"/>
</dbReference>
<dbReference type="Proteomes" id="UP001234297">
    <property type="component" value="Chromosome 11"/>
</dbReference>
<protein>
    <submittedName>
        <fullName evidence="1">Uncharacterized protein</fullName>
    </submittedName>
</protein>
<evidence type="ECO:0000313" key="2">
    <source>
        <dbReference type="Proteomes" id="UP001234297"/>
    </source>
</evidence>
<reference evidence="1 2" key="1">
    <citation type="journal article" date="2022" name="Hortic Res">
        <title>A haplotype resolved chromosomal level avocado genome allows analysis of novel avocado genes.</title>
        <authorList>
            <person name="Nath O."/>
            <person name="Fletcher S.J."/>
            <person name="Hayward A."/>
            <person name="Shaw L.M."/>
            <person name="Masouleh A.K."/>
            <person name="Furtado A."/>
            <person name="Henry R.J."/>
            <person name="Mitter N."/>
        </authorList>
    </citation>
    <scope>NUCLEOTIDE SEQUENCE [LARGE SCALE GENOMIC DNA]</scope>
    <source>
        <strain evidence="2">cv. Hass</strain>
    </source>
</reference>
<accession>A0ACC2KUB5</accession>
<gene>
    <name evidence="1" type="ORF">MRB53_033364</name>
</gene>
<organism evidence="1 2">
    <name type="scientific">Persea americana</name>
    <name type="common">Avocado</name>
    <dbReference type="NCBI Taxonomy" id="3435"/>
    <lineage>
        <taxon>Eukaryota</taxon>
        <taxon>Viridiplantae</taxon>
        <taxon>Streptophyta</taxon>
        <taxon>Embryophyta</taxon>
        <taxon>Tracheophyta</taxon>
        <taxon>Spermatophyta</taxon>
        <taxon>Magnoliopsida</taxon>
        <taxon>Magnoliidae</taxon>
        <taxon>Laurales</taxon>
        <taxon>Lauraceae</taxon>
        <taxon>Persea</taxon>
    </lineage>
</organism>
<proteinExistence type="predicted"/>
<comment type="caution">
    <text evidence="1">The sequence shown here is derived from an EMBL/GenBank/DDBJ whole genome shotgun (WGS) entry which is preliminary data.</text>
</comment>
<keyword evidence="2" id="KW-1185">Reference proteome</keyword>
<evidence type="ECO:0000313" key="1">
    <source>
        <dbReference type="EMBL" id="KAJ8624834.1"/>
    </source>
</evidence>
<sequence>MSSLSCKSIPEQVQLLDKSQAFKIHGRDKGGRKIFQIIGKYFPARAVSFEGVKKYMEEKVFPSLEGRPFCMVYVHTHVQRAENFPGISTLRSIYEELPMTVKENLEAVYFVHPGLQARLFFATFGRFLFSGGLYGKMRYISRTEFLWEHIRRGQIEIPEFVYDHDEELEYRPLMDYGLESDHQRGFDAPAMDTSSSMYSLRCIS</sequence>
<name>A0ACC2KUB5_PERAE</name>